<evidence type="ECO:0000256" key="11">
    <source>
        <dbReference type="ARBA" id="ARBA00040752"/>
    </source>
</evidence>
<protein>
    <recommendedName>
        <fullName evidence="11">Regulatory protein MsrR</fullName>
    </recommendedName>
</protein>
<dbReference type="Proteomes" id="UP000010523">
    <property type="component" value="Unassembled WGS sequence"/>
</dbReference>
<evidence type="ECO:0000313" key="14">
    <source>
        <dbReference type="EMBL" id="EIJ78529.1"/>
    </source>
</evidence>
<evidence type="ECO:0000259" key="13">
    <source>
        <dbReference type="Pfam" id="PF03816"/>
    </source>
</evidence>
<dbReference type="Pfam" id="PF03816">
    <property type="entry name" value="LytR_cpsA_psr"/>
    <property type="match status" value="1"/>
</dbReference>
<dbReference type="GO" id="GO:0005886">
    <property type="term" value="C:plasma membrane"/>
    <property type="evidence" value="ECO:0007669"/>
    <property type="project" value="UniProtKB-SubCell"/>
</dbReference>
<dbReference type="InterPro" id="IPR050922">
    <property type="entry name" value="LytR/CpsA/Psr_CW_biosynth"/>
</dbReference>
<organism evidence="14 15">
    <name type="scientific">Bacillus methanolicus PB1</name>
    <dbReference type="NCBI Taxonomy" id="997296"/>
    <lineage>
        <taxon>Bacteria</taxon>
        <taxon>Bacillati</taxon>
        <taxon>Bacillota</taxon>
        <taxon>Bacilli</taxon>
        <taxon>Bacillales</taxon>
        <taxon>Bacillaceae</taxon>
        <taxon>Bacillus</taxon>
    </lineage>
</organism>
<dbReference type="Gene3D" id="3.40.630.190">
    <property type="entry name" value="LCP protein"/>
    <property type="match status" value="1"/>
</dbReference>
<comment type="similarity">
    <text evidence="2">Belongs to the LytR/CpsA/Psr (LCP) family.</text>
</comment>
<evidence type="ECO:0000256" key="10">
    <source>
        <dbReference type="ARBA" id="ARBA00037178"/>
    </source>
</evidence>
<keyword evidence="15" id="KW-1185">Reference proteome</keyword>
<keyword evidence="9" id="KW-0804">Transcription</keyword>
<dbReference type="NCBIfam" id="TIGR00350">
    <property type="entry name" value="lytR_cpsA_psr"/>
    <property type="match status" value="1"/>
</dbReference>
<comment type="subcellular location">
    <subcellularLocation>
        <location evidence="1">Cell membrane</location>
        <topology evidence="1">Single-pass type II membrane protein</topology>
    </subcellularLocation>
</comment>
<keyword evidence="7" id="KW-0805">Transcription regulation</keyword>
<dbReference type="PATRIC" id="fig|997296.3.peg.2801"/>
<evidence type="ECO:0000256" key="6">
    <source>
        <dbReference type="ARBA" id="ARBA00022989"/>
    </source>
</evidence>
<dbReference type="PANTHER" id="PTHR33392:SF8">
    <property type="entry name" value="REGULATORY PROTEIN MSRR"/>
    <property type="match status" value="1"/>
</dbReference>
<dbReference type="EMBL" id="AFEU01000003">
    <property type="protein sequence ID" value="EIJ78529.1"/>
    <property type="molecule type" value="Genomic_DNA"/>
</dbReference>
<comment type="caution">
    <text evidence="14">The sequence shown here is derived from an EMBL/GenBank/DDBJ whole genome shotgun (WGS) entry which is preliminary data.</text>
</comment>
<evidence type="ECO:0000256" key="4">
    <source>
        <dbReference type="ARBA" id="ARBA00022692"/>
    </source>
</evidence>
<keyword evidence="5" id="KW-0735">Signal-anchor</keyword>
<dbReference type="AlphaFoldDB" id="I3DWA8"/>
<feature type="domain" description="Cell envelope-related transcriptional attenuator" evidence="13">
    <location>
        <begin position="98"/>
        <end position="243"/>
    </location>
</feature>
<accession>I3DWA8</accession>
<proteinExistence type="inferred from homology"/>
<reference evidence="14 15" key="1">
    <citation type="journal article" date="2012" name="Appl. Environ. Microbiol.">
        <title>Genome Sequence of Thermotolerant Bacillus methanolicus: Features and Regulation Related to Methylotrophy and Production of L-Lysine and L-Glutamate from Methanol.</title>
        <authorList>
            <person name="Heggeset T.M."/>
            <person name="Krog A."/>
            <person name="Balzer S."/>
            <person name="Wentzel A."/>
            <person name="Ellingsen T.E."/>
            <person name="Brautaset T."/>
        </authorList>
    </citation>
    <scope>NUCLEOTIDE SEQUENCE [LARGE SCALE GENOMIC DNA]</scope>
    <source>
        <strain evidence="14 15">PB1</strain>
    </source>
</reference>
<evidence type="ECO:0000256" key="3">
    <source>
        <dbReference type="ARBA" id="ARBA00022475"/>
    </source>
</evidence>
<dbReference type="PANTHER" id="PTHR33392">
    <property type="entry name" value="POLYISOPRENYL-TEICHOIC ACID--PEPTIDOGLYCAN TEICHOIC ACID TRANSFERASE TAGU"/>
    <property type="match status" value="1"/>
</dbReference>
<dbReference type="InterPro" id="IPR004474">
    <property type="entry name" value="LytR_CpsA_psr"/>
</dbReference>
<evidence type="ECO:0000256" key="5">
    <source>
        <dbReference type="ARBA" id="ARBA00022968"/>
    </source>
</evidence>
<evidence type="ECO:0000256" key="8">
    <source>
        <dbReference type="ARBA" id="ARBA00023136"/>
    </source>
</evidence>
<evidence type="ECO:0000256" key="2">
    <source>
        <dbReference type="ARBA" id="ARBA00006068"/>
    </source>
</evidence>
<keyword evidence="6 12" id="KW-1133">Transmembrane helix</keyword>
<sequence>MKVSHDIEVNGVMARKCFTIIMMLILITGCQFGKFSRQQEENINSGITKKKTVEENSYLQNETDSDLSVPYFSTFRLYQENKNILLIGIDSRGERKSRSDAIMIARYEPKERSLKLASIMRDSYVQIPGYINYRSKLNHAYYLGGPKLLKDTIEHNFGVDIDNVVTVDFKGFIKLMDTLAPNGIEVNITREMADGMDLSIKPGRQILRGEDLLSYVRFRHDSENDFGRVNRQQEILVSLKNQAVEQLRSVEGITKLPKIISETFQYVETDLQLEDMLSLGATAALKPVKDVKTLRIPVADGFTNKTYEHAGAVLQLDYKENVEAIQQFFNEKSG</sequence>
<keyword evidence="8 12" id="KW-0472">Membrane</keyword>
<feature type="transmembrane region" description="Helical" evidence="12">
    <location>
        <begin position="12"/>
        <end position="32"/>
    </location>
</feature>
<name>I3DWA8_BACMT</name>
<dbReference type="STRING" id="997296.PB1_13264"/>
<comment type="function">
    <text evidence="10">Involved in SarA attenuation. Affects resistance to oxacillin and teicoplanin, as well as the synthesis of virulence factors.</text>
</comment>
<evidence type="ECO:0000313" key="15">
    <source>
        <dbReference type="Proteomes" id="UP000010523"/>
    </source>
</evidence>
<evidence type="ECO:0000256" key="9">
    <source>
        <dbReference type="ARBA" id="ARBA00023163"/>
    </source>
</evidence>
<dbReference type="RefSeq" id="WP_004437054.1">
    <property type="nucleotide sequence ID" value="NZ_AFEU01000003.1"/>
</dbReference>
<gene>
    <name evidence="14" type="ORF">PB1_13264</name>
</gene>
<dbReference type="eggNOG" id="COG1316">
    <property type="taxonomic scope" value="Bacteria"/>
</dbReference>
<dbReference type="PROSITE" id="PS51257">
    <property type="entry name" value="PROKAR_LIPOPROTEIN"/>
    <property type="match status" value="1"/>
</dbReference>
<evidence type="ECO:0000256" key="7">
    <source>
        <dbReference type="ARBA" id="ARBA00023015"/>
    </source>
</evidence>
<evidence type="ECO:0000256" key="12">
    <source>
        <dbReference type="SAM" id="Phobius"/>
    </source>
</evidence>
<evidence type="ECO:0000256" key="1">
    <source>
        <dbReference type="ARBA" id="ARBA00004401"/>
    </source>
</evidence>
<dbReference type="GO" id="GO:0071555">
    <property type="term" value="P:cell wall organization"/>
    <property type="evidence" value="ECO:0007669"/>
    <property type="project" value="UniProtKB-KW"/>
</dbReference>
<keyword evidence="3" id="KW-1003">Cell membrane</keyword>
<keyword evidence="4 12" id="KW-0812">Transmembrane</keyword>